<dbReference type="EMBL" id="MK552141">
    <property type="protein sequence ID" value="QBQ74400.1"/>
    <property type="molecule type" value="Genomic_DNA"/>
</dbReference>
<name>A0A482MMU6_9CAUD</name>
<evidence type="ECO:0000313" key="2">
    <source>
        <dbReference type="Proteomes" id="UP000301424"/>
    </source>
</evidence>
<proteinExistence type="predicted"/>
<protein>
    <submittedName>
        <fullName evidence="1">Uncharacterized protein</fullName>
    </submittedName>
</protein>
<organism evidence="1 2">
    <name type="scientific">Burkholderia phage BcepSauron</name>
    <dbReference type="NCBI Taxonomy" id="2530033"/>
    <lineage>
        <taxon>Viruses</taxon>
        <taxon>Duplodnaviria</taxon>
        <taxon>Heunggongvirae</taxon>
        <taxon>Uroviricota</taxon>
        <taxon>Caudoviricetes</taxon>
        <taxon>Sarumanvirus</taxon>
        <taxon>Sarumanvirus bcepsauron</taxon>
    </lineage>
</organism>
<dbReference type="Proteomes" id="UP000301424">
    <property type="component" value="Segment"/>
</dbReference>
<reference evidence="1 2" key="1">
    <citation type="submission" date="2019-02" db="EMBL/GenBank/DDBJ databases">
        <title>Complete genome sequence of Burkholderia cenocepacia phage BcepSauron.</title>
        <authorList>
            <person name="Park K."/>
            <person name="Gonzalez C."/>
            <person name="Liu M."/>
            <person name="Gill J."/>
        </authorList>
    </citation>
    <scope>NUCLEOTIDE SEQUENCE [LARGE SCALE GENOMIC DNA]</scope>
</reference>
<accession>A0A482MMU6</accession>
<gene>
    <name evidence="1" type="ORF">BcepSauron_020</name>
</gene>
<sequence length="54" mass="5960">MKHAFALNQAVRARILTGVNAATIRVIGFEGEFIVCENRYGVRGHFRADELAAV</sequence>
<keyword evidence="2" id="KW-1185">Reference proteome</keyword>
<evidence type="ECO:0000313" key="1">
    <source>
        <dbReference type="EMBL" id="QBQ74400.1"/>
    </source>
</evidence>